<comment type="caution">
    <text evidence="1">The sequence shown here is derived from an EMBL/GenBank/DDBJ whole genome shotgun (WGS) entry which is preliminary data.</text>
</comment>
<evidence type="ECO:0000313" key="1">
    <source>
        <dbReference type="EMBL" id="MCW6510334.1"/>
    </source>
</evidence>
<protein>
    <submittedName>
        <fullName evidence="1">DUF2093 domain-containing protein</fullName>
    </submittedName>
</protein>
<sequence>MNRHERQPVGGIEAKLEFGDGDYRVVRPGSFVRCGVTGQPIPLDQLRYWNIARQEAYATVEAKMQRLQETGRD</sequence>
<organism evidence="1 2">
    <name type="scientific">Lichenifustis flavocetrariae</name>
    <dbReference type="NCBI Taxonomy" id="2949735"/>
    <lineage>
        <taxon>Bacteria</taxon>
        <taxon>Pseudomonadati</taxon>
        <taxon>Pseudomonadota</taxon>
        <taxon>Alphaproteobacteria</taxon>
        <taxon>Hyphomicrobiales</taxon>
        <taxon>Lichenihabitantaceae</taxon>
        <taxon>Lichenifustis</taxon>
    </lineage>
</organism>
<dbReference type="RefSeq" id="WP_282586703.1">
    <property type="nucleotide sequence ID" value="NZ_JAMOIM010000014.1"/>
</dbReference>
<dbReference type="Proteomes" id="UP001165667">
    <property type="component" value="Unassembled WGS sequence"/>
</dbReference>
<proteinExistence type="predicted"/>
<keyword evidence="2" id="KW-1185">Reference proteome</keyword>
<reference evidence="1" key="1">
    <citation type="submission" date="2022-05" db="EMBL/GenBank/DDBJ databases">
        <authorList>
            <person name="Pankratov T."/>
        </authorList>
    </citation>
    <scope>NUCLEOTIDE SEQUENCE</scope>
    <source>
        <strain evidence="1">BP6-180914</strain>
    </source>
</reference>
<accession>A0AA41YXD5</accession>
<dbReference type="InterPro" id="IPR018661">
    <property type="entry name" value="DUF2093"/>
</dbReference>
<dbReference type="Pfam" id="PF09866">
    <property type="entry name" value="DUF2093"/>
    <property type="match status" value="1"/>
</dbReference>
<name>A0AA41YXD5_9HYPH</name>
<gene>
    <name evidence="1" type="ORF">M8523_20150</name>
</gene>
<evidence type="ECO:0000313" key="2">
    <source>
        <dbReference type="Proteomes" id="UP001165667"/>
    </source>
</evidence>
<dbReference type="EMBL" id="JAMOIM010000014">
    <property type="protein sequence ID" value="MCW6510334.1"/>
    <property type="molecule type" value="Genomic_DNA"/>
</dbReference>
<dbReference type="AlphaFoldDB" id="A0AA41YXD5"/>